<organism evidence="2 3">
    <name type="scientific">Mikania micrantha</name>
    <name type="common">bitter vine</name>
    <dbReference type="NCBI Taxonomy" id="192012"/>
    <lineage>
        <taxon>Eukaryota</taxon>
        <taxon>Viridiplantae</taxon>
        <taxon>Streptophyta</taxon>
        <taxon>Embryophyta</taxon>
        <taxon>Tracheophyta</taxon>
        <taxon>Spermatophyta</taxon>
        <taxon>Magnoliopsida</taxon>
        <taxon>eudicotyledons</taxon>
        <taxon>Gunneridae</taxon>
        <taxon>Pentapetalae</taxon>
        <taxon>asterids</taxon>
        <taxon>campanulids</taxon>
        <taxon>Asterales</taxon>
        <taxon>Asteraceae</taxon>
        <taxon>Asteroideae</taxon>
        <taxon>Heliantheae alliance</taxon>
        <taxon>Eupatorieae</taxon>
        <taxon>Mikania</taxon>
    </lineage>
</organism>
<dbReference type="AlphaFoldDB" id="A0A5N6PPZ6"/>
<dbReference type="EMBL" id="SZYD01000003">
    <property type="protein sequence ID" value="KAD6796004.1"/>
    <property type="molecule type" value="Genomic_DNA"/>
</dbReference>
<reference evidence="2 3" key="1">
    <citation type="submission" date="2019-05" db="EMBL/GenBank/DDBJ databases">
        <title>Mikania micrantha, genome provides insights into the molecular mechanism of rapid growth.</title>
        <authorList>
            <person name="Liu B."/>
        </authorList>
    </citation>
    <scope>NUCLEOTIDE SEQUENCE [LARGE SCALE GENOMIC DNA]</scope>
    <source>
        <strain evidence="2">NLD-2019</strain>
        <tissue evidence="2">Leaf</tissue>
    </source>
</reference>
<feature type="compositionally biased region" description="Basic and acidic residues" evidence="1">
    <location>
        <begin position="9"/>
        <end position="21"/>
    </location>
</feature>
<dbReference type="Proteomes" id="UP000326396">
    <property type="component" value="Linkage Group LG11"/>
</dbReference>
<protein>
    <submittedName>
        <fullName evidence="2">Uncharacterized protein</fullName>
    </submittedName>
</protein>
<evidence type="ECO:0000313" key="3">
    <source>
        <dbReference type="Proteomes" id="UP000326396"/>
    </source>
</evidence>
<name>A0A5N6PPZ6_9ASTR</name>
<feature type="region of interest" description="Disordered" evidence="1">
    <location>
        <begin position="1"/>
        <end position="21"/>
    </location>
</feature>
<gene>
    <name evidence="2" type="ORF">E3N88_06900</name>
</gene>
<sequence>MGEFGLNRDPSRYTKDPRESLGDTRRMCWGFEYRNSLRYAKLLLDPLGEAKGRTPSTHHPFASAEELLSTIPGASRSCPRFILVFLSFQSYDNDLMEILKPSWHYL</sequence>
<evidence type="ECO:0000313" key="2">
    <source>
        <dbReference type="EMBL" id="KAD6796004.1"/>
    </source>
</evidence>
<proteinExistence type="predicted"/>
<keyword evidence="3" id="KW-1185">Reference proteome</keyword>
<evidence type="ECO:0000256" key="1">
    <source>
        <dbReference type="SAM" id="MobiDB-lite"/>
    </source>
</evidence>
<comment type="caution">
    <text evidence="2">The sequence shown here is derived from an EMBL/GenBank/DDBJ whole genome shotgun (WGS) entry which is preliminary data.</text>
</comment>
<accession>A0A5N6PPZ6</accession>